<feature type="compositionally biased region" description="Low complexity" evidence="1">
    <location>
        <begin position="90"/>
        <end position="111"/>
    </location>
</feature>
<dbReference type="InParanoid" id="G0PKM7"/>
<dbReference type="EMBL" id="GL380895">
    <property type="protein sequence ID" value="EGT32743.1"/>
    <property type="molecule type" value="Genomic_DNA"/>
</dbReference>
<name>G0PKM7_CAEBE</name>
<evidence type="ECO:0000313" key="3">
    <source>
        <dbReference type="Proteomes" id="UP000008068"/>
    </source>
</evidence>
<feature type="region of interest" description="Disordered" evidence="1">
    <location>
        <begin position="51"/>
        <end position="111"/>
    </location>
</feature>
<evidence type="ECO:0000313" key="2">
    <source>
        <dbReference type="EMBL" id="EGT32743.1"/>
    </source>
</evidence>
<accession>G0PKM7</accession>
<sequence>MLSLTTRLVRSYILIIRKLIDSSYWLLVVVFSPDYLQFLLFDLDSTVYDGPQTSQPELQAEETSRNEDGPQTSQPELRVEGTSRNEEWNATTPNDPTAMDAPAATTKYTWS</sequence>
<organism evidence="3">
    <name type="scientific">Caenorhabditis brenneri</name>
    <name type="common">Nematode worm</name>
    <dbReference type="NCBI Taxonomy" id="135651"/>
    <lineage>
        <taxon>Eukaryota</taxon>
        <taxon>Metazoa</taxon>
        <taxon>Ecdysozoa</taxon>
        <taxon>Nematoda</taxon>
        <taxon>Chromadorea</taxon>
        <taxon>Rhabditida</taxon>
        <taxon>Rhabditina</taxon>
        <taxon>Rhabditomorpha</taxon>
        <taxon>Rhabditoidea</taxon>
        <taxon>Rhabditidae</taxon>
        <taxon>Peloderinae</taxon>
        <taxon>Caenorhabditis</taxon>
    </lineage>
</organism>
<gene>
    <name evidence="2" type="ORF">CAEBREN_13868</name>
</gene>
<dbReference type="HOGENOM" id="CLU_2160597_0_0_1"/>
<feature type="compositionally biased region" description="Basic and acidic residues" evidence="1">
    <location>
        <begin position="77"/>
        <end position="87"/>
    </location>
</feature>
<evidence type="ECO:0000256" key="1">
    <source>
        <dbReference type="SAM" id="MobiDB-lite"/>
    </source>
</evidence>
<dbReference type="AlphaFoldDB" id="G0PKM7"/>
<protein>
    <submittedName>
        <fullName evidence="2">Uncharacterized protein</fullName>
    </submittedName>
</protein>
<dbReference type="Proteomes" id="UP000008068">
    <property type="component" value="Unassembled WGS sequence"/>
</dbReference>
<reference evidence="3" key="1">
    <citation type="submission" date="2011-07" db="EMBL/GenBank/DDBJ databases">
        <authorList>
            <consortium name="Caenorhabditis brenneri Sequencing and Analysis Consortium"/>
            <person name="Wilson R.K."/>
        </authorList>
    </citation>
    <scope>NUCLEOTIDE SEQUENCE [LARGE SCALE GENOMIC DNA]</scope>
    <source>
        <strain evidence="3">PB2801</strain>
    </source>
</reference>
<keyword evidence="3" id="KW-1185">Reference proteome</keyword>
<proteinExistence type="predicted"/>